<feature type="transmembrane region" description="Helical" evidence="6">
    <location>
        <begin position="251"/>
        <end position="271"/>
    </location>
</feature>
<feature type="transmembrane region" description="Helical" evidence="6">
    <location>
        <begin position="88"/>
        <end position="105"/>
    </location>
</feature>
<evidence type="ECO:0000256" key="4">
    <source>
        <dbReference type="ARBA" id="ARBA00022989"/>
    </source>
</evidence>
<feature type="transmembrane region" description="Helical" evidence="6">
    <location>
        <begin position="186"/>
        <end position="208"/>
    </location>
</feature>
<proteinExistence type="predicted"/>
<dbReference type="Pfam" id="PF07690">
    <property type="entry name" value="MFS_1"/>
    <property type="match status" value="1"/>
</dbReference>
<dbReference type="InterPro" id="IPR036259">
    <property type="entry name" value="MFS_trans_sf"/>
</dbReference>
<keyword evidence="2" id="KW-0813">Transport</keyword>
<comment type="subcellular location">
    <subcellularLocation>
        <location evidence="1">Membrane</location>
        <topology evidence="1">Multi-pass membrane protein</topology>
    </subcellularLocation>
</comment>
<sequence length="551" mass="62002">MQPAATPSTGQVEDLNLQQEPAAVNIDDSKPTASYAENLSPSSTKPHSRWHLSPRAADGDTALALFTNPDELDEAISPADERRLQWKIDLLILPYLSVCYAFFYIDKTTLSYAAIFGIREDLNLKGTQYSWLSSIFYFGFIAWAFPTNFLMQRFPIGKYLGVNIFMWGFFLMLQACAKNFTQLAVLRAFSGAAEACADPSFMLITSMWYTRRQQPIRIGIWYTANGFGIALGGLLGYGIGHIGGKLPSWKYEFLIIGALCTIWGVVLFFFLPDSPVTAPQLTPRERRWAVERLRSNQTGVENKNLKKYQVVEAFLDIKLYLFFLLGLFSNIPNGGISNFGTIIIKGFGFSTLVTTLMQVPYGILIAVCILGCVFLNDHVSRNGKQSRCYFIVLFLLPNISGAFGLAFLGEHNRAGRLICYYLTGPYNAAFVLILSLQTANTAGHTKKVVTNACLFLGYCTGNIAGPFFYKAEQSPRYQLGIWSMIVCHLGEVVVVLLLRFLLGRENKKRDRIQGVSAHETLIEKEERERENNRTAFSDMTDRENLNFRYIY</sequence>
<accession>A0ABR4PRR5</accession>
<dbReference type="PROSITE" id="PS50850">
    <property type="entry name" value="MFS"/>
    <property type="match status" value="1"/>
</dbReference>
<gene>
    <name evidence="8" type="ORF">PVAG01_02837</name>
</gene>
<evidence type="ECO:0000256" key="2">
    <source>
        <dbReference type="ARBA" id="ARBA00022448"/>
    </source>
</evidence>
<keyword evidence="4 6" id="KW-1133">Transmembrane helix</keyword>
<dbReference type="PANTHER" id="PTHR43791">
    <property type="entry name" value="PERMEASE-RELATED"/>
    <property type="match status" value="1"/>
</dbReference>
<evidence type="ECO:0000313" key="8">
    <source>
        <dbReference type="EMBL" id="KAL3426046.1"/>
    </source>
</evidence>
<feature type="transmembrane region" description="Helical" evidence="6">
    <location>
        <begin position="388"/>
        <end position="408"/>
    </location>
</feature>
<dbReference type="InterPro" id="IPR020846">
    <property type="entry name" value="MFS_dom"/>
</dbReference>
<feature type="transmembrane region" description="Helical" evidence="6">
    <location>
        <begin position="159"/>
        <end position="180"/>
    </location>
</feature>
<dbReference type="Gene3D" id="1.20.1250.20">
    <property type="entry name" value="MFS general substrate transporter like domains"/>
    <property type="match status" value="1"/>
</dbReference>
<feature type="transmembrane region" description="Helical" evidence="6">
    <location>
        <begin position="129"/>
        <end position="147"/>
    </location>
</feature>
<dbReference type="Proteomes" id="UP001629113">
    <property type="component" value="Unassembled WGS sequence"/>
</dbReference>
<dbReference type="SUPFAM" id="SSF103473">
    <property type="entry name" value="MFS general substrate transporter"/>
    <property type="match status" value="1"/>
</dbReference>
<dbReference type="InterPro" id="IPR011701">
    <property type="entry name" value="MFS"/>
</dbReference>
<dbReference type="EMBL" id="JBFCZG010000002">
    <property type="protein sequence ID" value="KAL3426046.1"/>
    <property type="molecule type" value="Genomic_DNA"/>
</dbReference>
<evidence type="ECO:0000313" key="9">
    <source>
        <dbReference type="Proteomes" id="UP001629113"/>
    </source>
</evidence>
<evidence type="ECO:0000256" key="1">
    <source>
        <dbReference type="ARBA" id="ARBA00004141"/>
    </source>
</evidence>
<evidence type="ECO:0000256" key="6">
    <source>
        <dbReference type="SAM" id="Phobius"/>
    </source>
</evidence>
<feature type="transmembrane region" description="Helical" evidence="6">
    <location>
        <begin position="359"/>
        <end position="376"/>
    </location>
</feature>
<evidence type="ECO:0000256" key="3">
    <source>
        <dbReference type="ARBA" id="ARBA00022692"/>
    </source>
</evidence>
<name>A0ABR4PRR5_9HELO</name>
<feature type="domain" description="Major facilitator superfamily (MFS) profile" evidence="7">
    <location>
        <begin position="92"/>
        <end position="551"/>
    </location>
</feature>
<feature type="transmembrane region" description="Helical" evidence="6">
    <location>
        <begin position="481"/>
        <end position="502"/>
    </location>
</feature>
<keyword evidence="5 6" id="KW-0472">Membrane</keyword>
<reference evidence="8 9" key="1">
    <citation type="submission" date="2024-06" db="EMBL/GenBank/DDBJ databases">
        <title>Complete genome of Phlyctema vagabunda strain 19-DSS-EL-015.</title>
        <authorList>
            <person name="Fiorenzani C."/>
        </authorList>
    </citation>
    <scope>NUCLEOTIDE SEQUENCE [LARGE SCALE GENOMIC DNA]</scope>
    <source>
        <strain evidence="8 9">19-DSS-EL-015</strain>
    </source>
</reference>
<evidence type="ECO:0000259" key="7">
    <source>
        <dbReference type="PROSITE" id="PS50850"/>
    </source>
</evidence>
<protein>
    <recommendedName>
        <fullName evidence="7">Major facilitator superfamily (MFS) profile domain-containing protein</fullName>
    </recommendedName>
</protein>
<feature type="transmembrane region" description="Helical" evidence="6">
    <location>
        <begin position="448"/>
        <end position="469"/>
    </location>
</feature>
<dbReference type="PANTHER" id="PTHR43791:SF26">
    <property type="entry name" value="ALLANTOATE TRANSPORTER, PUTATIVE (AFU_ORTHOLOGUE AFUA_5G09470)-RELATED"/>
    <property type="match status" value="1"/>
</dbReference>
<organism evidence="8 9">
    <name type="scientific">Phlyctema vagabunda</name>
    <dbReference type="NCBI Taxonomy" id="108571"/>
    <lineage>
        <taxon>Eukaryota</taxon>
        <taxon>Fungi</taxon>
        <taxon>Dikarya</taxon>
        <taxon>Ascomycota</taxon>
        <taxon>Pezizomycotina</taxon>
        <taxon>Leotiomycetes</taxon>
        <taxon>Helotiales</taxon>
        <taxon>Dermateaceae</taxon>
        <taxon>Phlyctema</taxon>
    </lineage>
</organism>
<feature type="transmembrane region" description="Helical" evidence="6">
    <location>
        <begin position="220"/>
        <end position="239"/>
    </location>
</feature>
<keyword evidence="9" id="KW-1185">Reference proteome</keyword>
<feature type="transmembrane region" description="Helical" evidence="6">
    <location>
        <begin position="414"/>
        <end position="436"/>
    </location>
</feature>
<evidence type="ECO:0000256" key="5">
    <source>
        <dbReference type="ARBA" id="ARBA00023136"/>
    </source>
</evidence>
<comment type="caution">
    <text evidence="8">The sequence shown here is derived from an EMBL/GenBank/DDBJ whole genome shotgun (WGS) entry which is preliminary data.</text>
</comment>
<keyword evidence="3 6" id="KW-0812">Transmembrane</keyword>